<keyword evidence="4 12" id="KW-0812">Transmembrane</keyword>
<dbReference type="Proteomes" id="UP000601522">
    <property type="component" value="Unassembled WGS sequence"/>
</dbReference>
<dbReference type="InterPro" id="IPR022813">
    <property type="entry name" value="SecD/SecF_arch_bac"/>
</dbReference>
<comment type="similarity">
    <text evidence="10">In the C-terminal section; belongs to the SecD/SecF family. SecF subfamily.</text>
</comment>
<evidence type="ECO:0000313" key="15">
    <source>
        <dbReference type="Proteomes" id="UP000601522"/>
    </source>
</evidence>
<dbReference type="Gene3D" id="1.20.1640.10">
    <property type="entry name" value="Multidrug efflux transporter AcrB transmembrane domain"/>
    <property type="match status" value="1"/>
</dbReference>
<dbReference type="InterPro" id="IPR022646">
    <property type="entry name" value="SecD/SecF_CS"/>
</dbReference>
<comment type="caution">
    <text evidence="14">The sequence shown here is derived from an EMBL/GenBank/DDBJ whole genome shotgun (WGS) entry which is preliminary data.</text>
</comment>
<dbReference type="GO" id="GO:0006605">
    <property type="term" value="P:protein targeting"/>
    <property type="evidence" value="ECO:0007669"/>
    <property type="project" value="UniProtKB-UniRule"/>
</dbReference>
<reference evidence="14 15" key="1">
    <citation type="submission" date="2020-08" db="EMBL/GenBank/DDBJ databases">
        <title>Genome public.</title>
        <authorList>
            <person name="Liu C."/>
            <person name="Sun Q."/>
        </authorList>
    </citation>
    <scope>NUCLEOTIDE SEQUENCE [LARGE SCALE GENOMIC DNA]</scope>
    <source>
        <strain evidence="14 15">NSJ-26</strain>
    </source>
</reference>
<feature type="transmembrane region" description="Helical" evidence="12">
    <location>
        <begin position="228"/>
        <end position="246"/>
    </location>
</feature>
<dbReference type="FunFam" id="1.20.1640.10:FF:000024">
    <property type="entry name" value="Multifunctional fusion protein"/>
    <property type="match status" value="1"/>
</dbReference>
<dbReference type="Pfam" id="PF07549">
    <property type="entry name" value="Sec_GG"/>
    <property type="match status" value="1"/>
</dbReference>
<dbReference type="InterPro" id="IPR022645">
    <property type="entry name" value="SecD/SecF_bac"/>
</dbReference>
<dbReference type="Pfam" id="PF02355">
    <property type="entry name" value="SecD_SecF_C"/>
    <property type="match status" value="1"/>
</dbReference>
<evidence type="ECO:0000313" key="14">
    <source>
        <dbReference type="EMBL" id="MBC8590417.1"/>
    </source>
</evidence>
<feature type="transmembrane region" description="Helical" evidence="12">
    <location>
        <begin position="126"/>
        <end position="143"/>
    </location>
</feature>
<keyword evidence="3 12" id="KW-1003">Cell membrane</keyword>
<feature type="transmembrane region" description="Helical" evidence="12">
    <location>
        <begin position="177"/>
        <end position="198"/>
    </location>
</feature>
<protein>
    <recommendedName>
        <fullName evidence="12">Protein-export membrane protein SecF</fullName>
    </recommendedName>
</protein>
<dbReference type="PANTHER" id="PTHR30081">
    <property type="entry name" value="PROTEIN-EXPORT MEMBRANE PROTEIN SEC"/>
    <property type="match status" value="1"/>
</dbReference>
<gene>
    <name evidence="12 14" type="primary">secF</name>
    <name evidence="14" type="ORF">H8689_04655</name>
</gene>
<sequence>MDIIKNKKIYLMISLIIIALGLVMFIINGFNYGIEFTGGTLIQINAGKFISVDEAKNIVKEFDENASIIHGGSNKEELIIKSTKDLSNNDVNRLIDKFQKEHKINKKSVQAEKVGPSMGKEIKNKAILSILISTIAMLIYITFRFEFKFGLAAVIALAHDMLITISVYTIFKLPVNSSFIAAILTILGYSINDTIVIFDRIREELRLNPKESLDNVVNNGINHCLRRTINTTITTIIALVVLYIVGVEDVKILALPLLVGIISGTYSSIFIASPVWYDLKKYKRKTA</sequence>
<feature type="domain" description="Protein export membrane protein SecD/SecF C-terminal" evidence="13">
    <location>
        <begin position="100"/>
        <end position="281"/>
    </location>
</feature>
<keyword evidence="5 12" id="KW-0653">Protein transport</keyword>
<evidence type="ECO:0000256" key="3">
    <source>
        <dbReference type="ARBA" id="ARBA00022475"/>
    </source>
</evidence>
<organism evidence="14 15">
    <name type="scientific">Wansuia hejianensis</name>
    <dbReference type="NCBI Taxonomy" id="2763667"/>
    <lineage>
        <taxon>Bacteria</taxon>
        <taxon>Bacillati</taxon>
        <taxon>Bacillota</taxon>
        <taxon>Clostridia</taxon>
        <taxon>Lachnospirales</taxon>
        <taxon>Lachnospiraceae</taxon>
        <taxon>Wansuia</taxon>
    </lineage>
</organism>
<evidence type="ECO:0000256" key="9">
    <source>
        <dbReference type="ARBA" id="ARBA00059018"/>
    </source>
</evidence>
<evidence type="ECO:0000256" key="1">
    <source>
        <dbReference type="ARBA" id="ARBA00004651"/>
    </source>
</evidence>
<keyword evidence="7 12" id="KW-0811">Translocation</keyword>
<dbReference type="RefSeq" id="WP_249323261.1">
    <property type="nucleotide sequence ID" value="NZ_JACRTK010000002.1"/>
</dbReference>
<dbReference type="GO" id="GO:0043952">
    <property type="term" value="P:protein transport by the Sec complex"/>
    <property type="evidence" value="ECO:0007669"/>
    <property type="project" value="UniProtKB-UniRule"/>
</dbReference>
<name>A0A926EZJ2_9FIRM</name>
<accession>A0A926EZJ2</accession>
<evidence type="ECO:0000256" key="10">
    <source>
        <dbReference type="ARBA" id="ARBA00060856"/>
    </source>
</evidence>
<dbReference type="SUPFAM" id="SSF82866">
    <property type="entry name" value="Multidrug efflux transporter AcrB transmembrane domain"/>
    <property type="match status" value="1"/>
</dbReference>
<keyword evidence="2 12" id="KW-0813">Transport</keyword>
<dbReference type="NCBIfam" id="TIGR00966">
    <property type="entry name" value="transloc_SecF"/>
    <property type="match status" value="1"/>
</dbReference>
<comment type="subcellular location">
    <subcellularLocation>
        <location evidence="1 12">Cell membrane</location>
        <topology evidence="1 12">Multi-pass membrane protein</topology>
    </subcellularLocation>
</comment>
<evidence type="ECO:0000256" key="7">
    <source>
        <dbReference type="ARBA" id="ARBA00023010"/>
    </source>
</evidence>
<feature type="transmembrane region" description="Helical" evidence="12">
    <location>
        <begin position="9"/>
        <end position="27"/>
    </location>
</feature>
<dbReference type="InterPro" id="IPR055344">
    <property type="entry name" value="SecD_SecF_C_bact"/>
</dbReference>
<dbReference type="EMBL" id="JACRTK010000002">
    <property type="protein sequence ID" value="MBC8590417.1"/>
    <property type="molecule type" value="Genomic_DNA"/>
</dbReference>
<comment type="similarity">
    <text evidence="12">Belongs to the SecD/SecF family. SecF subfamily.</text>
</comment>
<comment type="subunit">
    <text evidence="12">Forms a complex with SecD. Part of the essential Sec protein translocation apparatus which comprises SecA, SecYEG and auxiliary proteins SecDF. Other proteins may also be involved.</text>
</comment>
<dbReference type="NCBIfam" id="TIGR00916">
    <property type="entry name" value="2A0604s01"/>
    <property type="match status" value="1"/>
</dbReference>
<evidence type="ECO:0000256" key="5">
    <source>
        <dbReference type="ARBA" id="ARBA00022927"/>
    </source>
</evidence>
<evidence type="ECO:0000256" key="11">
    <source>
        <dbReference type="ARBA" id="ARBA00061053"/>
    </source>
</evidence>
<dbReference type="AlphaFoldDB" id="A0A926EZJ2"/>
<keyword evidence="15" id="KW-1185">Reference proteome</keyword>
<feature type="transmembrane region" description="Helical" evidence="12">
    <location>
        <begin position="252"/>
        <end position="277"/>
    </location>
</feature>
<evidence type="ECO:0000256" key="8">
    <source>
        <dbReference type="ARBA" id="ARBA00023136"/>
    </source>
</evidence>
<proteinExistence type="inferred from homology"/>
<dbReference type="InterPro" id="IPR048634">
    <property type="entry name" value="SecD_SecF_C"/>
</dbReference>
<dbReference type="GO" id="GO:0065002">
    <property type="term" value="P:intracellular protein transmembrane transport"/>
    <property type="evidence" value="ECO:0007669"/>
    <property type="project" value="UniProtKB-UniRule"/>
</dbReference>
<dbReference type="GO" id="GO:0005886">
    <property type="term" value="C:plasma membrane"/>
    <property type="evidence" value="ECO:0007669"/>
    <property type="project" value="UniProtKB-SubCell"/>
</dbReference>
<dbReference type="PRINTS" id="PR01755">
    <property type="entry name" value="SECFTRNLCASE"/>
</dbReference>
<evidence type="ECO:0000256" key="2">
    <source>
        <dbReference type="ARBA" id="ARBA00022448"/>
    </source>
</evidence>
<dbReference type="HAMAP" id="MF_01464_B">
    <property type="entry name" value="SecF_B"/>
    <property type="match status" value="1"/>
</dbReference>
<keyword evidence="8 12" id="KW-0472">Membrane</keyword>
<comment type="function">
    <text evidence="9 12">Part of the Sec protein translocase complex. Interacts with the SecYEG preprotein conducting channel. SecDF uses the proton motive force (PMF) to complete protein translocation after the ATP-dependent function of SecA.</text>
</comment>
<evidence type="ECO:0000256" key="12">
    <source>
        <dbReference type="HAMAP-Rule" id="MF_01464"/>
    </source>
</evidence>
<dbReference type="InterPro" id="IPR005665">
    <property type="entry name" value="SecF_bac"/>
</dbReference>
<evidence type="ECO:0000256" key="6">
    <source>
        <dbReference type="ARBA" id="ARBA00022989"/>
    </source>
</evidence>
<dbReference type="PANTHER" id="PTHR30081:SF8">
    <property type="entry name" value="PROTEIN TRANSLOCASE SUBUNIT SECF"/>
    <property type="match status" value="1"/>
</dbReference>
<dbReference type="GO" id="GO:0015450">
    <property type="term" value="F:protein-transporting ATPase activity"/>
    <property type="evidence" value="ECO:0007669"/>
    <property type="project" value="InterPro"/>
</dbReference>
<feature type="transmembrane region" description="Helical" evidence="12">
    <location>
        <begin position="150"/>
        <end position="171"/>
    </location>
</feature>
<evidence type="ECO:0000256" key="4">
    <source>
        <dbReference type="ARBA" id="ARBA00022692"/>
    </source>
</evidence>
<comment type="similarity">
    <text evidence="11">In the N-terminal section; belongs to the SecD/SecF family. SecD subfamily.</text>
</comment>
<evidence type="ECO:0000259" key="13">
    <source>
        <dbReference type="Pfam" id="PF02355"/>
    </source>
</evidence>
<keyword evidence="6 12" id="KW-1133">Transmembrane helix</keyword>